<dbReference type="InterPro" id="IPR000092">
    <property type="entry name" value="Polyprenyl_synt"/>
</dbReference>
<evidence type="ECO:0008006" key="10">
    <source>
        <dbReference type="Google" id="ProtNLM"/>
    </source>
</evidence>
<comment type="similarity">
    <text evidence="2 7">Belongs to the FPP/GGPP synthase family.</text>
</comment>
<evidence type="ECO:0000256" key="6">
    <source>
        <dbReference type="ARBA" id="ARBA00023229"/>
    </source>
</evidence>
<dbReference type="OrthoDB" id="9927103at2759"/>
<dbReference type="STRING" id="554065.E1ZQ75"/>
<proteinExistence type="inferred from homology"/>
<accession>E1ZQ75</accession>
<dbReference type="Proteomes" id="UP000008141">
    <property type="component" value="Unassembled WGS sequence"/>
</dbReference>
<evidence type="ECO:0000256" key="2">
    <source>
        <dbReference type="ARBA" id="ARBA00006706"/>
    </source>
</evidence>
<dbReference type="GO" id="GO:0004659">
    <property type="term" value="F:prenyltransferase activity"/>
    <property type="evidence" value="ECO:0007669"/>
    <property type="project" value="InterPro"/>
</dbReference>
<evidence type="ECO:0000256" key="4">
    <source>
        <dbReference type="ARBA" id="ARBA00022723"/>
    </source>
</evidence>
<dbReference type="Pfam" id="PF00348">
    <property type="entry name" value="polyprenyl_synt"/>
    <property type="match status" value="1"/>
</dbReference>
<dbReference type="CDD" id="cd00685">
    <property type="entry name" value="Trans_IPPS_HT"/>
    <property type="match status" value="1"/>
</dbReference>
<dbReference type="GO" id="GO:0010236">
    <property type="term" value="P:plastoquinone biosynthetic process"/>
    <property type="evidence" value="ECO:0007669"/>
    <property type="project" value="TreeGrafter"/>
</dbReference>
<dbReference type="KEGG" id="cvr:CHLNCDRAFT_49140"/>
<comment type="cofactor">
    <cofactor evidence="1">
        <name>Mg(2+)</name>
        <dbReference type="ChEBI" id="CHEBI:18420"/>
    </cofactor>
</comment>
<keyword evidence="6" id="KW-0414">Isoprene biosynthesis</keyword>
<dbReference type="EMBL" id="GL433859">
    <property type="protein sequence ID" value="EFN51886.1"/>
    <property type="molecule type" value="Genomic_DNA"/>
</dbReference>
<dbReference type="InterPro" id="IPR033749">
    <property type="entry name" value="Polyprenyl_synt_CS"/>
</dbReference>
<gene>
    <name evidence="8" type="ORF">CHLNCDRAFT_49140</name>
</gene>
<evidence type="ECO:0000313" key="8">
    <source>
        <dbReference type="EMBL" id="EFN51886.1"/>
    </source>
</evidence>
<dbReference type="SUPFAM" id="SSF48576">
    <property type="entry name" value="Terpenoid synthases"/>
    <property type="match status" value="1"/>
</dbReference>
<dbReference type="GO" id="GO:0008299">
    <property type="term" value="P:isoprenoid biosynthetic process"/>
    <property type="evidence" value="ECO:0007669"/>
    <property type="project" value="UniProtKB-KW"/>
</dbReference>
<keyword evidence="3 7" id="KW-0808">Transferase</keyword>
<sequence>MGQVSAPVVEDMDICRQNLLNVVGERHPMLLAAANQIFSAGGKRLRPLIVLLVARATFPLTGLSDITERHRRLAEISEMLHTASLVHDDVLDECDVRRGKETVNSLYGTRVAVLAGDFLFAQSSWFLANLDNMEVIKLISQVIADFADGEISQAASLFDAYIDLRRYLDKSFWKTASLIAASCRSAAVFSDCDTEARPPNRSCSLPPRLPPPRRVALPAHLAGRCPWPPLLRRVQDEMVGDGLLQLIQGRFKEEGSLQRALELVSLGGGIDKARTLAREQGDLALASLACLPDTPAKRSLELMVDLVLERLY</sequence>
<dbReference type="InParanoid" id="E1ZQ75"/>
<evidence type="ECO:0000256" key="5">
    <source>
        <dbReference type="ARBA" id="ARBA00022842"/>
    </source>
</evidence>
<dbReference type="Gene3D" id="1.10.600.10">
    <property type="entry name" value="Farnesyl Diphosphate Synthase"/>
    <property type="match status" value="2"/>
</dbReference>
<dbReference type="AlphaFoldDB" id="E1ZQ75"/>
<dbReference type="FunCoup" id="E1ZQ75">
    <property type="interactions" value="141"/>
</dbReference>
<dbReference type="RefSeq" id="XP_005843988.1">
    <property type="nucleotide sequence ID" value="XM_005843926.1"/>
</dbReference>
<dbReference type="PANTHER" id="PTHR12001:SF69">
    <property type="entry name" value="ALL TRANS-POLYPRENYL-DIPHOSPHATE SYNTHASE PDSS1"/>
    <property type="match status" value="1"/>
</dbReference>
<dbReference type="eggNOG" id="KOG0776">
    <property type="taxonomic scope" value="Eukaryota"/>
</dbReference>
<keyword evidence="9" id="KW-1185">Reference proteome</keyword>
<evidence type="ECO:0000256" key="7">
    <source>
        <dbReference type="RuleBase" id="RU004466"/>
    </source>
</evidence>
<dbReference type="GO" id="GO:0046872">
    <property type="term" value="F:metal ion binding"/>
    <property type="evidence" value="ECO:0007669"/>
    <property type="project" value="UniProtKB-KW"/>
</dbReference>
<evidence type="ECO:0000256" key="1">
    <source>
        <dbReference type="ARBA" id="ARBA00001946"/>
    </source>
</evidence>
<dbReference type="PANTHER" id="PTHR12001">
    <property type="entry name" value="GERANYLGERANYL PYROPHOSPHATE SYNTHASE"/>
    <property type="match status" value="1"/>
</dbReference>
<reference evidence="8 9" key="1">
    <citation type="journal article" date="2010" name="Plant Cell">
        <title>The Chlorella variabilis NC64A genome reveals adaptation to photosymbiosis, coevolution with viruses, and cryptic sex.</title>
        <authorList>
            <person name="Blanc G."/>
            <person name="Duncan G."/>
            <person name="Agarkova I."/>
            <person name="Borodovsky M."/>
            <person name="Gurnon J."/>
            <person name="Kuo A."/>
            <person name="Lindquist E."/>
            <person name="Lucas S."/>
            <person name="Pangilinan J."/>
            <person name="Polle J."/>
            <person name="Salamov A."/>
            <person name="Terry A."/>
            <person name="Yamada T."/>
            <person name="Dunigan D.D."/>
            <person name="Grigoriev I.V."/>
            <person name="Claverie J.M."/>
            <person name="Van Etten J.L."/>
        </authorList>
    </citation>
    <scope>NUCLEOTIDE SEQUENCE [LARGE SCALE GENOMIC DNA]</scope>
    <source>
        <strain evidence="8 9">NC64A</strain>
    </source>
</reference>
<keyword evidence="4" id="KW-0479">Metal-binding</keyword>
<protein>
    <recommendedName>
        <fullName evidence="10">Solanesyl diphosphate synthase</fullName>
    </recommendedName>
</protein>
<dbReference type="GeneID" id="17351416"/>
<dbReference type="OMA" id="WNNYPEL"/>
<name>E1ZQ75_CHLVA</name>
<dbReference type="GO" id="GO:0009507">
    <property type="term" value="C:chloroplast"/>
    <property type="evidence" value="ECO:0007669"/>
    <property type="project" value="TreeGrafter"/>
</dbReference>
<organism evidence="9">
    <name type="scientific">Chlorella variabilis</name>
    <name type="common">Green alga</name>
    <dbReference type="NCBI Taxonomy" id="554065"/>
    <lineage>
        <taxon>Eukaryota</taxon>
        <taxon>Viridiplantae</taxon>
        <taxon>Chlorophyta</taxon>
        <taxon>core chlorophytes</taxon>
        <taxon>Trebouxiophyceae</taxon>
        <taxon>Chlorellales</taxon>
        <taxon>Chlorellaceae</taxon>
        <taxon>Chlorella clade</taxon>
        <taxon>Chlorella</taxon>
    </lineage>
</organism>
<dbReference type="InterPro" id="IPR008949">
    <property type="entry name" value="Isoprenoid_synthase_dom_sf"/>
</dbReference>
<evidence type="ECO:0000313" key="9">
    <source>
        <dbReference type="Proteomes" id="UP000008141"/>
    </source>
</evidence>
<keyword evidence="5" id="KW-0460">Magnesium</keyword>
<dbReference type="PROSITE" id="PS00723">
    <property type="entry name" value="POLYPRENYL_SYNTHASE_1"/>
    <property type="match status" value="1"/>
</dbReference>
<evidence type="ECO:0000256" key="3">
    <source>
        <dbReference type="ARBA" id="ARBA00022679"/>
    </source>
</evidence>